<dbReference type="PANTHER" id="PTHR33154:SF15">
    <property type="entry name" value="REGULATORY PROTEIN ARSR"/>
    <property type="match status" value="1"/>
</dbReference>
<keyword evidence="1" id="KW-0805">Transcription regulation</keyword>
<dbReference type="CDD" id="cd00090">
    <property type="entry name" value="HTH_ARSR"/>
    <property type="match status" value="1"/>
</dbReference>
<dbReference type="InterPro" id="IPR001845">
    <property type="entry name" value="HTH_ArsR_DNA-bd_dom"/>
</dbReference>
<dbReference type="Gene3D" id="1.10.10.10">
    <property type="entry name" value="Winged helix-like DNA-binding domain superfamily/Winged helix DNA-binding domain"/>
    <property type="match status" value="1"/>
</dbReference>
<evidence type="ECO:0000256" key="3">
    <source>
        <dbReference type="ARBA" id="ARBA00023163"/>
    </source>
</evidence>
<evidence type="ECO:0000313" key="5">
    <source>
        <dbReference type="EMBL" id="MBK9716316.1"/>
    </source>
</evidence>
<organism evidence="5 6">
    <name type="scientific">Candidatus Defluviibacterium haderslevense</name>
    <dbReference type="NCBI Taxonomy" id="2981993"/>
    <lineage>
        <taxon>Bacteria</taxon>
        <taxon>Pseudomonadati</taxon>
        <taxon>Bacteroidota</taxon>
        <taxon>Saprospiria</taxon>
        <taxon>Saprospirales</taxon>
        <taxon>Saprospiraceae</taxon>
        <taxon>Candidatus Defluviibacterium</taxon>
    </lineage>
</organism>
<dbReference type="SUPFAM" id="SSF46785">
    <property type="entry name" value="Winged helix' DNA-binding domain"/>
    <property type="match status" value="1"/>
</dbReference>
<comment type="caution">
    <text evidence="5">The sequence shown here is derived from an EMBL/GenBank/DDBJ whole genome shotgun (WGS) entry which is preliminary data.</text>
</comment>
<sequence length="108" mass="11899">MGASKSDIFSRHHNQIADMAKAMAHPARVAILEQILHSGSCICNDLVINLPLAQATIFQHLKELKIAGIIKGQTEGKAVCYCIDEDNWNQMAAVFSILFKSLKNKNCC</sequence>
<dbReference type="PROSITE" id="PS50987">
    <property type="entry name" value="HTH_ARSR_2"/>
    <property type="match status" value="1"/>
</dbReference>
<evidence type="ECO:0000259" key="4">
    <source>
        <dbReference type="PROSITE" id="PS50987"/>
    </source>
</evidence>
<dbReference type="InterPro" id="IPR051081">
    <property type="entry name" value="HTH_MetalResp_TranReg"/>
</dbReference>
<evidence type="ECO:0000256" key="2">
    <source>
        <dbReference type="ARBA" id="ARBA00023125"/>
    </source>
</evidence>
<dbReference type="NCBIfam" id="NF033788">
    <property type="entry name" value="HTH_metalloreg"/>
    <property type="match status" value="1"/>
</dbReference>
<dbReference type="AlphaFoldDB" id="A0A9D7S7E1"/>
<reference evidence="5 6" key="1">
    <citation type="submission" date="2020-10" db="EMBL/GenBank/DDBJ databases">
        <title>Connecting structure to function with the recovery of over 1000 high-quality activated sludge metagenome-assembled genomes encoding full-length rRNA genes using long-read sequencing.</title>
        <authorList>
            <person name="Singleton C.M."/>
            <person name="Petriglieri F."/>
            <person name="Kristensen J.M."/>
            <person name="Kirkegaard R.H."/>
            <person name="Michaelsen T.Y."/>
            <person name="Andersen M.H."/>
            <person name="Karst S.M."/>
            <person name="Dueholm M.S."/>
            <person name="Nielsen P.H."/>
            <person name="Albertsen M."/>
        </authorList>
    </citation>
    <scope>NUCLEOTIDE SEQUENCE [LARGE SCALE GENOMIC DNA]</scope>
    <source>
        <strain evidence="5">Ribe_18-Q3-R11-54_BAT3C.373</strain>
    </source>
</reference>
<dbReference type="Pfam" id="PF01022">
    <property type="entry name" value="HTH_5"/>
    <property type="match status" value="1"/>
</dbReference>
<evidence type="ECO:0000256" key="1">
    <source>
        <dbReference type="ARBA" id="ARBA00023015"/>
    </source>
</evidence>
<dbReference type="InterPro" id="IPR036390">
    <property type="entry name" value="WH_DNA-bd_sf"/>
</dbReference>
<dbReference type="InterPro" id="IPR036388">
    <property type="entry name" value="WH-like_DNA-bd_sf"/>
</dbReference>
<dbReference type="GO" id="GO:0003700">
    <property type="term" value="F:DNA-binding transcription factor activity"/>
    <property type="evidence" value="ECO:0007669"/>
    <property type="project" value="InterPro"/>
</dbReference>
<keyword evidence="3" id="KW-0804">Transcription</keyword>
<dbReference type="Proteomes" id="UP000808349">
    <property type="component" value="Unassembled WGS sequence"/>
</dbReference>
<accession>A0A9D7S7E1</accession>
<name>A0A9D7S7E1_9BACT</name>
<dbReference type="GO" id="GO:0003677">
    <property type="term" value="F:DNA binding"/>
    <property type="evidence" value="ECO:0007669"/>
    <property type="project" value="UniProtKB-KW"/>
</dbReference>
<dbReference type="PANTHER" id="PTHR33154">
    <property type="entry name" value="TRANSCRIPTIONAL REGULATOR, ARSR FAMILY"/>
    <property type="match status" value="1"/>
</dbReference>
<keyword evidence="2" id="KW-0238">DNA-binding</keyword>
<protein>
    <submittedName>
        <fullName evidence="5">Winged helix-turn-helix transcriptional regulator</fullName>
    </submittedName>
</protein>
<evidence type="ECO:0000313" key="6">
    <source>
        <dbReference type="Proteomes" id="UP000808349"/>
    </source>
</evidence>
<dbReference type="InterPro" id="IPR011991">
    <property type="entry name" value="ArsR-like_HTH"/>
</dbReference>
<dbReference type="EMBL" id="JADKFW010000004">
    <property type="protein sequence ID" value="MBK9716316.1"/>
    <property type="molecule type" value="Genomic_DNA"/>
</dbReference>
<gene>
    <name evidence="5" type="ORF">IPO85_02100</name>
</gene>
<dbReference type="PRINTS" id="PR00778">
    <property type="entry name" value="HTHARSR"/>
</dbReference>
<dbReference type="SMART" id="SM00418">
    <property type="entry name" value="HTH_ARSR"/>
    <property type="match status" value="1"/>
</dbReference>
<feature type="domain" description="HTH arsR-type" evidence="4">
    <location>
        <begin position="8"/>
        <end position="106"/>
    </location>
</feature>
<proteinExistence type="predicted"/>